<dbReference type="CDD" id="cd00771">
    <property type="entry name" value="ThrRS_core"/>
    <property type="match status" value="1"/>
</dbReference>
<keyword evidence="10 13" id="KW-0648">Protein biosynthesis</keyword>
<sequence length="643" mass="73924">MPIITLPDGSTRQFDKPVTIMEVTESIGSGLAKATIAGRVNGVRHDACDLIEDDAKLEIITAKDEDGLEIIRHSCAHLLGHAIKQLYPNVKMAIGPTIDNGFYYDVDLDHSLTQEDLEKIEKRMLELAKTNYDVVKKVGTWQDAFDTFVEREEPYKQEILDENIERSATPALYHHQEYIDMCRGPHVPNMRFCHNFKLMKVAGAYWRGNSDNKMLQRIYGTAWADKKQLKAYLQRLEEAAKRDHRKIGKALDLYHMQEEAPGMVFWHNDGWTIFRELETFVRTKLKEYDYQEVKGPFMMDRVLWERTGHWQNYGDLMFTTQSENREYAIKPMNCPGHVQIFNQGLKSYRDLPLRMAEFGSCHRNEPSGSLHGLMRVRGFTQDDAHIFCTEDQIESEVTSCIRMVYDIYKTFGFSDIEVKLSTRPENRIGSDEMWDRAEEDLAKALTANGLEYEIQVGEGAFYGPKIEFALRDCLDREWQCGTIQLDFALPGRLGATYVAEDNDRKTPVMIHRAILGSIERFIGIITEEYAGFFPAWLAPTQAVVMNITDSQADYVKKVVKTLSDAGLRAKADLRNEKVGFKIREHTLHRVPYMLVVGDKEIEEGKVAVRTRKGQDLGTMTVEEFTQLLKNQVQNRELKLIGEE</sequence>
<comment type="catalytic activity">
    <reaction evidence="12 13">
        <text>tRNA(Thr) + L-threonine + ATP = L-threonyl-tRNA(Thr) + AMP + diphosphate + H(+)</text>
        <dbReference type="Rhea" id="RHEA:24624"/>
        <dbReference type="Rhea" id="RHEA-COMP:9670"/>
        <dbReference type="Rhea" id="RHEA-COMP:9704"/>
        <dbReference type="ChEBI" id="CHEBI:15378"/>
        <dbReference type="ChEBI" id="CHEBI:30616"/>
        <dbReference type="ChEBI" id="CHEBI:33019"/>
        <dbReference type="ChEBI" id="CHEBI:57926"/>
        <dbReference type="ChEBI" id="CHEBI:78442"/>
        <dbReference type="ChEBI" id="CHEBI:78534"/>
        <dbReference type="ChEBI" id="CHEBI:456215"/>
        <dbReference type="EC" id="6.1.1.3"/>
    </reaction>
</comment>
<keyword evidence="2 13" id="KW-0963">Cytoplasm</keyword>
<keyword evidence="11 13" id="KW-0030">Aminoacyl-tRNA synthetase</keyword>
<dbReference type="InterPro" id="IPR006195">
    <property type="entry name" value="aa-tRNA-synth_II"/>
</dbReference>
<evidence type="ECO:0000256" key="4">
    <source>
        <dbReference type="ARBA" id="ARBA00022598"/>
    </source>
</evidence>
<evidence type="ECO:0000313" key="17">
    <source>
        <dbReference type="Proteomes" id="UP000279799"/>
    </source>
</evidence>
<dbReference type="PROSITE" id="PS51880">
    <property type="entry name" value="TGS"/>
    <property type="match status" value="1"/>
</dbReference>
<evidence type="ECO:0000256" key="3">
    <source>
        <dbReference type="ARBA" id="ARBA00022555"/>
    </source>
</evidence>
<feature type="binding site" evidence="13">
    <location>
        <position position="334"/>
    </location>
    <ligand>
        <name>Zn(2+)</name>
        <dbReference type="ChEBI" id="CHEBI:29105"/>
        <note>catalytic</note>
    </ligand>
</feature>
<dbReference type="InterPro" id="IPR045864">
    <property type="entry name" value="aa-tRNA-synth_II/BPL/LPL"/>
</dbReference>
<dbReference type="Gene3D" id="3.30.54.20">
    <property type="match status" value="1"/>
</dbReference>
<dbReference type="InterPro" id="IPR018163">
    <property type="entry name" value="Thr/Ala-tRNA-synth_IIc_edit"/>
</dbReference>
<evidence type="ECO:0000256" key="8">
    <source>
        <dbReference type="ARBA" id="ARBA00022840"/>
    </source>
</evidence>
<proteinExistence type="inferred from homology"/>
<evidence type="ECO:0000313" key="16">
    <source>
        <dbReference type="EMBL" id="VEJ08855.1"/>
    </source>
</evidence>
<dbReference type="EC" id="6.1.1.3" evidence="13"/>
<comment type="subcellular location">
    <subcellularLocation>
        <location evidence="13">Cytoplasm</location>
    </subcellularLocation>
</comment>
<evidence type="ECO:0000256" key="1">
    <source>
        <dbReference type="ARBA" id="ARBA00008226"/>
    </source>
</evidence>
<dbReference type="AlphaFoldDB" id="A0A448TSH7"/>
<keyword evidence="7 13" id="KW-0862">Zinc</keyword>
<dbReference type="SUPFAM" id="SSF52954">
    <property type="entry name" value="Class II aaRS ABD-related"/>
    <property type="match status" value="1"/>
</dbReference>
<protein>
    <recommendedName>
        <fullName evidence="13">Threonine--tRNA ligase</fullName>
        <ecNumber evidence="13">6.1.1.3</ecNumber>
    </recommendedName>
    <alternativeName>
        <fullName evidence="13">Threonyl-tRNA synthetase</fullName>
        <shortName evidence="13">ThrRS</shortName>
    </alternativeName>
</protein>
<dbReference type="NCBIfam" id="TIGR00418">
    <property type="entry name" value="thrS"/>
    <property type="match status" value="1"/>
</dbReference>
<keyword evidence="5 13" id="KW-0479">Metal-binding</keyword>
<dbReference type="GO" id="GO:0004829">
    <property type="term" value="F:threonine-tRNA ligase activity"/>
    <property type="evidence" value="ECO:0007669"/>
    <property type="project" value="UniProtKB-UniRule"/>
</dbReference>
<dbReference type="Pfam" id="PF07973">
    <property type="entry name" value="tRNA_SAD"/>
    <property type="match status" value="1"/>
</dbReference>
<evidence type="ECO:0000256" key="10">
    <source>
        <dbReference type="ARBA" id="ARBA00022917"/>
    </source>
</evidence>
<comment type="subunit">
    <text evidence="13">Homodimer.</text>
</comment>
<evidence type="ECO:0000256" key="6">
    <source>
        <dbReference type="ARBA" id="ARBA00022741"/>
    </source>
</evidence>
<dbReference type="InterPro" id="IPR012947">
    <property type="entry name" value="tRNA_SAD"/>
</dbReference>
<dbReference type="FunFam" id="3.30.930.10:FF:000002">
    <property type="entry name" value="Threonine--tRNA ligase"/>
    <property type="match status" value="1"/>
</dbReference>
<feature type="binding site" evidence="13">
    <location>
        <position position="511"/>
    </location>
    <ligand>
        <name>Zn(2+)</name>
        <dbReference type="ChEBI" id="CHEBI:29105"/>
        <note>catalytic</note>
    </ligand>
</feature>
<evidence type="ECO:0000256" key="11">
    <source>
        <dbReference type="ARBA" id="ARBA00023146"/>
    </source>
</evidence>
<evidence type="ECO:0000256" key="13">
    <source>
        <dbReference type="HAMAP-Rule" id="MF_00184"/>
    </source>
</evidence>
<dbReference type="GO" id="GO:0000049">
    <property type="term" value="F:tRNA binding"/>
    <property type="evidence" value="ECO:0007669"/>
    <property type="project" value="UniProtKB-KW"/>
</dbReference>
<name>A0A448TSH7_9PAST</name>
<dbReference type="InterPro" id="IPR036621">
    <property type="entry name" value="Anticodon-bd_dom_sf"/>
</dbReference>
<dbReference type="PANTHER" id="PTHR11451">
    <property type="entry name" value="THREONINE-TRNA LIGASE"/>
    <property type="match status" value="1"/>
</dbReference>
<dbReference type="InterPro" id="IPR004095">
    <property type="entry name" value="TGS"/>
</dbReference>
<dbReference type="GO" id="GO:0005829">
    <property type="term" value="C:cytosol"/>
    <property type="evidence" value="ECO:0007669"/>
    <property type="project" value="TreeGrafter"/>
</dbReference>
<dbReference type="PRINTS" id="PR01047">
    <property type="entry name" value="TRNASYNTHTHR"/>
</dbReference>
<dbReference type="CDD" id="cd01667">
    <property type="entry name" value="TGS_ThrRS"/>
    <property type="match status" value="1"/>
</dbReference>
<organism evidence="16 17">
    <name type="scientific">Actinobacillus delphinicola</name>
    <dbReference type="NCBI Taxonomy" id="51161"/>
    <lineage>
        <taxon>Bacteria</taxon>
        <taxon>Pseudomonadati</taxon>
        <taxon>Pseudomonadota</taxon>
        <taxon>Gammaproteobacteria</taxon>
        <taxon>Pasteurellales</taxon>
        <taxon>Pasteurellaceae</taxon>
        <taxon>Actinobacillus</taxon>
    </lineage>
</organism>
<feature type="domain" description="Aminoacyl-transfer RNA synthetases class-II family profile" evidence="14">
    <location>
        <begin position="243"/>
        <end position="534"/>
    </location>
</feature>
<dbReference type="FunFam" id="3.40.50.800:FF:000001">
    <property type="entry name" value="Threonine--tRNA ligase"/>
    <property type="match status" value="1"/>
</dbReference>
<dbReference type="FunFam" id="3.30.980.10:FF:000005">
    <property type="entry name" value="Threonyl-tRNA synthetase, mitochondrial"/>
    <property type="match status" value="1"/>
</dbReference>
<dbReference type="PROSITE" id="PS50862">
    <property type="entry name" value="AA_TRNA_LIGASE_II"/>
    <property type="match status" value="1"/>
</dbReference>
<dbReference type="HAMAP" id="MF_00184">
    <property type="entry name" value="Thr_tRNA_synth"/>
    <property type="match status" value="1"/>
</dbReference>
<dbReference type="SMART" id="SM00863">
    <property type="entry name" value="tRNA_SAD"/>
    <property type="match status" value="1"/>
</dbReference>
<dbReference type="GO" id="GO:0006435">
    <property type="term" value="P:threonyl-tRNA aminoacylation"/>
    <property type="evidence" value="ECO:0007669"/>
    <property type="project" value="UniProtKB-UniRule"/>
</dbReference>
<dbReference type="Gene3D" id="3.10.20.30">
    <property type="match status" value="1"/>
</dbReference>
<dbReference type="GO" id="GO:0046872">
    <property type="term" value="F:metal ion binding"/>
    <property type="evidence" value="ECO:0007669"/>
    <property type="project" value="UniProtKB-KW"/>
</dbReference>
<keyword evidence="6 13" id="KW-0547">Nucleotide-binding</keyword>
<dbReference type="Gene3D" id="3.30.980.10">
    <property type="entry name" value="Threonyl-trna Synthetase, Chain A, domain 2"/>
    <property type="match status" value="1"/>
</dbReference>
<dbReference type="GO" id="GO:0005524">
    <property type="term" value="F:ATP binding"/>
    <property type="evidence" value="ECO:0007669"/>
    <property type="project" value="UniProtKB-UniRule"/>
</dbReference>
<keyword evidence="3 13" id="KW-0820">tRNA-binding</keyword>
<feature type="binding site" evidence="13">
    <location>
        <position position="385"/>
    </location>
    <ligand>
        <name>Zn(2+)</name>
        <dbReference type="ChEBI" id="CHEBI:29105"/>
        <note>catalytic</note>
    </ligand>
</feature>
<dbReference type="InterPro" id="IPR033728">
    <property type="entry name" value="ThrRS_core"/>
</dbReference>
<dbReference type="FunFam" id="3.10.20.30:FF:000005">
    <property type="entry name" value="Threonine--tRNA ligase"/>
    <property type="match status" value="1"/>
</dbReference>
<keyword evidence="17" id="KW-1185">Reference proteome</keyword>
<reference evidence="16 17" key="1">
    <citation type="submission" date="2018-12" db="EMBL/GenBank/DDBJ databases">
        <authorList>
            <consortium name="Pathogen Informatics"/>
        </authorList>
    </citation>
    <scope>NUCLEOTIDE SEQUENCE [LARGE SCALE GENOMIC DNA]</scope>
    <source>
        <strain evidence="16 17">NCTC12871</strain>
    </source>
</reference>
<comment type="cofactor">
    <cofactor evidence="13">
        <name>Zn(2+)</name>
        <dbReference type="ChEBI" id="CHEBI:29105"/>
    </cofactor>
    <text evidence="13">Binds 1 zinc ion per subunit.</text>
</comment>
<dbReference type="InterPro" id="IPR002314">
    <property type="entry name" value="aa-tRNA-synt_IIb"/>
</dbReference>
<dbReference type="Gene3D" id="3.40.50.800">
    <property type="entry name" value="Anticodon-binding domain"/>
    <property type="match status" value="1"/>
</dbReference>
<evidence type="ECO:0000256" key="2">
    <source>
        <dbReference type="ARBA" id="ARBA00022490"/>
    </source>
</evidence>
<dbReference type="SUPFAM" id="SSF55681">
    <property type="entry name" value="Class II aaRS and biotin synthetases"/>
    <property type="match status" value="1"/>
</dbReference>
<comment type="similarity">
    <text evidence="1 13">Belongs to the class-II aminoacyl-tRNA synthetase family.</text>
</comment>
<accession>A0A448TSH7</accession>
<keyword evidence="8 13" id="KW-0067">ATP-binding</keyword>
<dbReference type="InterPro" id="IPR002320">
    <property type="entry name" value="Thr-tRNA-ligase_IIa"/>
</dbReference>
<dbReference type="InterPro" id="IPR012675">
    <property type="entry name" value="Beta-grasp_dom_sf"/>
</dbReference>
<dbReference type="SUPFAM" id="SSF81271">
    <property type="entry name" value="TGS-like"/>
    <property type="match status" value="1"/>
</dbReference>
<evidence type="ECO:0000256" key="9">
    <source>
        <dbReference type="ARBA" id="ARBA00022884"/>
    </source>
</evidence>
<dbReference type="InterPro" id="IPR004154">
    <property type="entry name" value="Anticodon-bd"/>
</dbReference>
<evidence type="ECO:0000256" key="7">
    <source>
        <dbReference type="ARBA" id="ARBA00022833"/>
    </source>
</evidence>
<dbReference type="Proteomes" id="UP000279799">
    <property type="component" value="Chromosome"/>
</dbReference>
<dbReference type="KEGG" id="adp:NCTC12871_00273"/>
<evidence type="ECO:0000259" key="15">
    <source>
        <dbReference type="PROSITE" id="PS51880"/>
    </source>
</evidence>
<evidence type="ECO:0000256" key="12">
    <source>
        <dbReference type="ARBA" id="ARBA00049515"/>
    </source>
</evidence>
<dbReference type="FunFam" id="3.30.54.20:FF:000002">
    <property type="entry name" value="Threonine--tRNA ligase"/>
    <property type="match status" value="1"/>
</dbReference>
<dbReference type="RefSeq" id="WP_126598287.1">
    <property type="nucleotide sequence ID" value="NZ_LR134510.1"/>
</dbReference>
<feature type="region of interest" description="Catalytic" evidence="13">
    <location>
        <begin position="243"/>
        <end position="534"/>
    </location>
</feature>
<dbReference type="CDD" id="cd00860">
    <property type="entry name" value="ThrRS_anticodon"/>
    <property type="match status" value="1"/>
</dbReference>
<dbReference type="OrthoDB" id="9802304at2"/>
<dbReference type="PANTHER" id="PTHR11451:SF44">
    <property type="entry name" value="THREONINE--TRNA LIGASE, CHLOROPLASTIC_MITOCHONDRIAL 2"/>
    <property type="match status" value="1"/>
</dbReference>
<dbReference type="InterPro" id="IPR012676">
    <property type="entry name" value="TGS-like"/>
</dbReference>
<evidence type="ECO:0000259" key="14">
    <source>
        <dbReference type="PROSITE" id="PS50862"/>
    </source>
</evidence>
<gene>
    <name evidence="13 16" type="primary">thrS</name>
    <name evidence="16" type="ORF">NCTC12871_00273</name>
</gene>
<evidence type="ECO:0000256" key="5">
    <source>
        <dbReference type="ARBA" id="ARBA00022723"/>
    </source>
</evidence>
<dbReference type="SUPFAM" id="SSF55186">
    <property type="entry name" value="ThrRS/AlaRS common domain"/>
    <property type="match status" value="1"/>
</dbReference>
<dbReference type="InterPro" id="IPR047246">
    <property type="entry name" value="ThrRS_anticodon"/>
</dbReference>
<feature type="domain" description="TGS" evidence="15">
    <location>
        <begin position="1"/>
        <end position="61"/>
    </location>
</feature>
<dbReference type="Gene3D" id="3.30.930.10">
    <property type="entry name" value="Bira Bifunctional Protein, Domain 2"/>
    <property type="match status" value="1"/>
</dbReference>
<dbReference type="Pfam" id="PF02824">
    <property type="entry name" value="TGS"/>
    <property type="match status" value="1"/>
</dbReference>
<keyword evidence="9 13" id="KW-0694">RNA-binding</keyword>
<dbReference type="Pfam" id="PF00587">
    <property type="entry name" value="tRNA-synt_2b"/>
    <property type="match status" value="1"/>
</dbReference>
<dbReference type="EMBL" id="LR134510">
    <property type="protein sequence ID" value="VEJ08855.1"/>
    <property type="molecule type" value="Genomic_DNA"/>
</dbReference>
<keyword evidence="4 13" id="KW-0436">Ligase</keyword>
<dbReference type="Pfam" id="PF03129">
    <property type="entry name" value="HGTP_anticodon"/>
    <property type="match status" value="1"/>
</dbReference>